<keyword evidence="11" id="KW-0133">Cell shape</keyword>
<dbReference type="GO" id="GO:0016020">
    <property type="term" value="C:membrane"/>
    <property type="evidence" value="ECO:0007669"/>
    <property type="project" value="UniProtKB-SubCell"/>
</dbReference>
<evidence type="ECO:0000256" key="5">
    <source>
        <dbReference type="ARBA" id="ARBA00022645"/>
    </source>
</evidence>
<evidence type="ECO:0000256" key="14">
    <source>
        <dbReference type="ARBA" id="ARBA00023136"/>
    </source>
</evidence>
<evidence type="ECO:0000256" key="13">
    <source>
        <dbReference type="ARBA" id="ARBA00022989"/>
    </source>
</evidence>
<dbReference type="InterPro" id="IPR001460">
    <property type="entry name" value="PCN-bd_Tpept"/>
</dbReference>
<evidence type="ECO:0000256" key="2">
    <source>
        <dbReference type="ARBA" id="ARBA00004752"/>
    </source>
</evidence>
<feature type="compositionally biased region" description="Polar residues" evidence="19">
    <location>
        <begin position="899"/>
        <end position="909"/>
    </location>
</feature>
<sequence>MRGKVIFIYLFFLFAILISGSALLGYLLASTVNIKQSERFTDFNPVLPTRILDIRGDLITEFSSDEKREIIKFEQISPYLIAALLTREDRTFYSHKGYNLKAIFRAAIGILTDRSLGGGSTLTQQIAGLLYCDRTDQSIKRKVKELWWALQMERRYSKDEIMELYLNKVYFGGGTYGVNAASRFYFGHPVQEITPAEAAILVILLSNPAYYNPFEYPNRARERQAYILSEMTKLGYISREEQEESYNEYWANFDYTRTTSSAYFNREDKAPWFSEYVRRQLDNMMYGTMNLYEDGYTVYTTCDLRHQTVAEKQVTDYIDIANQRVRSSSSTSFAQGQTYSNITALLSLTFNLPQLRVGAKQVQIKSTAYYRNKLNPLVDMMALICGMDSLKIASNKGSLKMQENLAKRTVEGTLISLENETGYITALVGGSKYSASNQMIRAIQGYLQPGSAYKPLLYSAAIDTKRITPATQLEDVPQVFGTTDIPYIPNNYGGRWRGTVLTWRALAQSLNIPAIKILDTIGFDAVINRSAALLGITDRAEIERVFPKVYPLALGVIAIRPVQLARAFAIFGNQGQEVTPIAIRTIEDRSGNIVLDPEKELRIQQRKKGNATQIISPQNAYIMTSMLKKTLTIGTLTASTQSTRKFMYKDANTGRYFTMPVAGKTGTTQNWTDAWSVGYSPYYTALVWFGFDRGGLSLGLNNTGAALAGPPWANFMQAIHEGKPYKDFIRPETGIVSVSVCSKSGKLPSEYCTDAIDTLYFLSGTQPTSYCTYHESSKRLEDLAKERLRKSSYTTGTIPTDINEGGVFLDPRIFEDPTPSTKRKPKNYFNEFDEEIEDEDSLPIFEDMEEPEIENTPSEIESNINNIPPIGVEQTLMNDKEKEPPAADTQDDKKKKSTETSGDNQNPWL</sequence>
<keyword evidence="9 20" id="KW-0812">Transmembrane</keyword>
<organism evidence="23 24">
    <name type="scientific">Treponema phagedenis</name>
    <dbReference type="NCBI Taxonomy" id="162"/>
    <lineage>
        <taxon>Bacteria</taxon>
        <taxon>Pseudomonadati</taxon>
        <taxon>Spirochaetota</taxon>
        <taxon>Spirochaetia</taxon>
        <taxon>Spirochaetales</taxon>
        <taxon>Treponemataceae</taxon>
        <taxon>Treponema</taxon>
    </lineage>
</organism>
<dbReference type="InterPro" id="IPR012338">
    <property type="entry name" value="Beta-lactam/transpept-like"/>
</dbReference>
<keyword evidence="14 20" id="KW-0472">Membrane</keyword>
<dbReference type="PANTHER" id="PTHR32282">
    <property type="entry name" value="BINDING PROTEIN TRANSPEPTIDASE, PUTATIVE-RELATED"/>
    <property type="match status" value="1"/>
</dbReference>
<proteinExistence type="inferred from homology"/>
<evidence type="ECO:0000256" key="9">
    <source>
        <dbReference type="ARBA" id="ARBA00022692"/>
    </source>
</evidence>
<dbReference type="RefSeq" id="WP_024753461.1">
    <property type="nucleotide sequence ID" value="NZ_CP027018.1"/>
</dbReference>
<dbReference type="NCBIfam" id="TIGR02074">
    <property type="entry name" value="PBP_1a_fam"/>
    <property type="match status" value="1"/>
</dbReference>
<feature type="region of interest" description="Disordered" evidence="19">
    <location>
        <begin position="848"/>
        <end position="909"/>
    </location>
</feature>
<evidence type="ECO:0000256" key="1">
    <source>
        <dbReference type="ARBA" id="ARBA00004370"/>
    </source>
</evidence>
<evidence type="ECO:0000313" key="24">
    <source>
        <dbReference type="Proteomes" id="UP000323594"/>
    </source>
</evidence>
<evidence type="ECO:0000256" key="7">
    <source>
        <dbReference type="ARBA" id="ARBA00022676"/>
    </source>
</evidence>
<dbReference type="InterPro" id="IPR023346">
    <property type="entry name" value="Lysozyme-like_dom_sf"/>
</dbReference>
<evidence type="ECO:0000256" key="10">
    <source>
        <dbReference type="ARBA" id="ARBA00022801"/>
    </source>
</evidence>
<dbReference type="SUPFAM" id="SSF56601">
    <property type="entry name" value="beta-lactamase/transpeptidase-like"/>
    <property type="match status" value="1"/>
</dbReference>
<keyword evidence="10" id="KW-0378">Hydrolase</keyword>
<dbReference type="PANTHER" id="PTHR32282:SF27">
    <property type="entry name" value="PENICILLIN-BINDING PROTEIN 1A"/>
    <property type="match status" value="1"/>
</dbReference>
<dbReference type="InterPro" id="IPR050396">
    <property type="entry name" value="Glycosyltr_51/Transpeptidase"/>
</dbReference>
<dbReference type="InterPro" id="IPR036950">
    <property type="entry name" value="PBP_transglycosylase"/>
</dbReference>
<keyword evidence="15" id="KW-0511">Multifunctional enzyme</keyword>
<comment type="subcellular location">
    <subcellularLocation>
        <location evidence="1">Membrane</location>
    </subcellularLocation>
</comment>
<dbReference type="GeneID" id="57752955"/>
<dbReference type="GO" id="GO:0030288">
    <property type="term" value="C:outer membrane-bounded periplasmic space"/>
    <property type="evidence" value="ECO:0007669"/>
    <property type="project" value="TreeGrafter"/>
</dbReference>
<dbReference type="GO" id="GO:0004180">
    <property type="term" value="F:carboxypeptidase activity"/>
    <property type="evidence" value="ECO:0007669"/>
    <property type="project" value="UniProtKB-KW"/>
</dbReference>
<keyword evidence="8" id="KW-0808">Transferase</keyword>
<feature type="domain" description="Glycosyl transferase family 51" evidence="22">
    <location>
        <begin position="56"/>
        <end position="231"/>
    </location>
</feature>
<dbReference type="Gene3D" id="3.40.710.10">
    <property type="entry name" value="DD-peptidase/beta-lactamase superfamily"/>
    <property type="match status" value="2"/>
</dbReference>
<evidence type="ECO:0000256" key="20">
    <source>
        <dbReference type="SAM" id="Phobius"/>
    </source>
</evidence>
<dbReference type="InterPro" id="IPR001264">
    <property type="entry name" value="Glyco_trans_51"/>
</dbReference>
<dbReference type="Pfam" id="PF00905">
    <property type="entry name" value="Transpeptidase"/>
    <property type="match status" value="1"/>
</dbReference>
<dbReference type="GO" id="GO:0009252">
    <property type="term" value="P:peptidoglycan biosynthetic process"/>
    <property type="evidence" value="ECO:0007669"/>
    <property type="project" value="UniProtKB-KW"/>
</dbReference>
<dbReference type="EMBL" id="CP042817">
    <property type="protein sequence ID" value="QEJ97878.1"/>
    <property type="molecule type" value="Genomic_DNA"/>
</dbReference>
<dbReference type="GO" id="GO:0071555">
    <property type="term" value="P:cell wall organization"/>
    <property type="evidence" value="ECO:0007669"/>
    <property type="project" value="UniProtKB-KW"/>
</dbReference>
<evidence type="ECO:0000256" key="12">
    <source>
        <dbReference type="ARBA" id="ARBA00022984"/>
    </source>
</evidence>
<feature type="transmembrane region" description="Helical" evidence="20">
    <location>
        <begin position="7"/>
        <end position="29"/>
    </location>
</feature>
<evidence type="ECO:0000256" key="17">
    <source>
        <dbReference type="ARBA" id="ARBA00044770"/>
    </source>
</evidence>
<keyword evidence="12" id="KW-0573">Peptidoglycan synthesis</keyword>
<evidence type="ECO:0000313" key="23">
    <source>
        <dbReference type="EMBL" id="QEJ97878.1"/>
    </source>
</evidence>
<evidence type="ECO:0000256" key="16">
    <source>
        <dbReference type="ARBA" id="ARBA00023316"/>
    </source>
</evidence>
<comment type="similarity">
    <text evidence="4">In the N-terminal section; belongs to the glycosyltransferase 51 family.</text>
</comment>
<dbReference type="Pfam" id="PF00912">
    <property type="entry name" value="Transgly"/>
    <property type="match status" value="1"/>
</dbReference>
<accession>A0AAE6ITC4</accession>
<keyword evidence="5" id="KW-0121">Carboxypeptidase</keyword>
<evidence type="ECO:0000256" key="8">
    <source>
        <dbReference type="ARBA" id="ARBA00022679"/>
    </source>
</evidence>
<keyword evidence="13 20" id="KW-1133">Transmembrane helix</keyword>
<evidence type="ECO:0000256" key="11">
    <source>
        <dbReference type="ARBA" id="ARBA00022960"/>
    </source>
</evidence>
<evidence type="ECO:0000256" key="3">
    <source>
        <dbReference type="ARBA" id="ARBA00007090"/>
    </source>
</evidence>
<feature type="compositionally biased region" description="Low complexity" evidence="19">
    <location>
        <begin position="854"/>
        <end position="870"/>
    </location>
</feature>
<dbReference type="EC" id="2.4.99.28" evidence="17"/>
<feature type="compositionally biased region" description="Basic and acidic residues" evidence="19">
    <location>
        <begin position="878"/>
        <end position="898"/>
    </location>
</feature>
<name>A0AAE6ITC4_TREPH</name>
<keyword evidence="6" id="KW-0645">Protease</keyword>
<dbReference type="GO" id="GO:0008955">
    <property type="term" value="F:peptidoglycan glycosyltransferase activity"/>
    <property type="evidence" value="ECO:0007669"/>
    <property type="project" value="UniProtKB-EC"/>
</dbReference>
<dbReference type="SUPFAM" id="SSF53955">
    <property type="entry name" value="Lysozyme-like"/>
    <property type="match status" value="1"/>
</dbReference>
<dbReference type="GO" id="GO:0008360">
    <property type="term" value="P:regulation of cell shape"/>
    <property type="evidence" value="ECO:0007669"/>
    <property type="project" value="UniProtKB-KW"/>
</dbReference>
<keyword evidence="16" id="KW-0961">Cell wall biogenesis/degradation</keyword>
<evidence type="ECO:0000256" key="6">
    <source>
        <dbReference type="ARBA" id="ARBA00022670"/>
    </source>
</evidence>
<protein>
    <recommendedName>
        <fullName evidence="17">peptidoglycan glycosyltransferase</fullName>
        <ecNumber evidence="17">2.4.99.28</ecNumber>
    </recommendedName>
</protein>
<comment type="pathway">
    <text evidence="2">Cell wall biogenesis; peptidoglycan biosynthesis.</text>
</comment>
<dbReference type="GO" id="GO:0006508">
    <property type="term" value="P:proteolysis"/>
    <property type="evidence" value="ECO:0007669"/>
    <property type="project" value="UniProtKB-KW"/>
</dbReference>
<comment type="catalytic activity">
    <reaction evidence="18">
        <text>[GlcNAc-(1-&gt;4)-Mur2Ac(oyl-L-Ala-gamma-D-Glu-L-Lys-D-Ala-D-Ala)](n)-di-trans,octa-cis-undecaprenyl diphosphate + beta-D-GlcNAc-(1-&gt;4)-Mur2Ac(oyl-L-Ala-gamma-D-Glu-L-Lys-D-Ala-D-Ala)-di-trans,octa-cis-undecaprenyl diphosphate = [GlcNAc-(1-&gt;4)-Mur2Ac(oyl-L-Ala-gamma-D-Glu-L-Lys-D-Ala-D-Ala)](n+1)-di-trans,octa-cis-undecaprenyl diphosphate + di-trans,octa-cis-undecaprenyl diphosphate + H(+)</text>
        <dbReference type="Rhea" id="RHEA:23708"/>
        <dbReference type="Rhea" id="RHEA-COMP:9602"/>
        <dbReference type="Rhea" id="RHEA-COMP:9603"/>
        <dbReference type="ChEBI" id="CHEBI:15378"/>
        <dbReference type="ChEBI" id="CHEBI:58405"/>
        <dbReference type="ChEBI" id="CHEBI:60033"/>
        <dbReference type="ChEBI" id="CHEBI:78435"/>
        <dbReference type="EC" id="2.4.99.28"/>
    </reaction>
</comment>
<evidence type="ECO:0000256" key="15">
    <source>
        <dbReference type="ARBA" id="ARBA00023268"/>
    </source>
</evidence>
<evidence type="ECO:0000259" key="21">
    <source>
        <dbReference type="Pfam" id="PF00905"/>
    </source>
</evidence>
<dbReference type="Proteomes" id="UP000323594">
    <property type="component" value="Chromosome"/>
</dbReference>
<comment type="similarity">
    <text evidence="3">In the C-terminal section; belongs to the transpeptidase family.</text>
</comment>
<evidence type="ECO:0000256" key="19">
    <source>
        <dbReference type="SAM" id="MobiDB-lite"/>
    </source>
</evidence>
<evidence type="ECO:0000256" key="4">
    <source>
        <dbReference type="ARBA" id="ARBA00007739"/>
    </source>
</evidence>
<dbReference type="Gene3D" id="1.10.3810.10">
    <property type="entry name" value="Biosynthetic peptidoglycan transglycosylase-like"/>
    <property type="match status" value="1"/>
</dbReference>
<dbReference type="AlphaFoldDB" id="A0AAE6ITC4"/>
<evidence type="ECO:0000256" key="18">
    <source>
        <dbReference type="ARBA" id="ARBA00049902"/>
    </source>
</evidence>
<keyword evidence="7" id="KW-0328">Glycosyltransferase</keyword>
<reference evidence="23 24" key="1">
    <citation type="submission" date="2019-08" db="EMBL/GenBank/DDBJ databases">
        <authorList>
            <person name="Kuhnert P."/>
        </authorList>
    </citation>
    <scope>NUCLEOTIDE SEQUENCE [LARGE SCALE GENOMIC DNA]</scope>
    <source>
        <strain evidence="23 24">B36.5</strain>
    </source>
</reference>
<dbReference type="GO" id="GO:0008658">
    <property type="term" value="F:penicillin binding"/>
    <property type="evidence" value="ECO:0007669"/>
    <property type="project" value="InterPro"/>
</dbReference>
<gene>
    <name evidence="23" type="ORF">FUT82_07635</name>
</gene>
<evidence type="ECO:0000259" key="22">
    <source>
        <dbReference type="Pfam" id="PF00912"/>
    </source>
</evidence>
<feature type="domain" description="Penicillin-binding protein transpeptidase" evidence="21">
    <location>
        <begin position="413"/>
        <end position="682"/>
    </location>
</feature>